<proteinExistence type="predicted"/>
<evidence type="ECO:0000313" key="1">
    <source>
        <dbReference type="EMBL" id="VDN05311.1"/>
    </source>
</evidence>
<dbReference type="EMBL" id="UYYF01004548">
    <property type="protein sequence ID" value="VDN05311.1"/>
    <property type="molecule type" value="Genomic_DNA"/>
</dbReference>
<reference evidence="3" key="1">
    <citation type="submission" date="2017-02" db="UniProtKB">
        <authorList>
            <consortium name="WormBaseParasite"/>
        </authorList>
    </citation>
    <scope>IDENTIFICATION</scope>
</reference>
<evidence type="ECO:0000313" key="3">
    <source>
        <dbReference type="WBParaSite" id="TCLT_0000782601-mRNA-1"/>
    </source>
</evidence>
<protein>
    <submittedName>
        <fullName evidence="1 3">Uncharacterized protein</fullName>
    </submittedName>
</protein>
<organism evidence="3">
    <name type="scientific">Thelazia callipaeda</name>
    <name type="common">Oriental eyeworm</name>
    <name type="synonym">Parasitic nematode</name>
    <dbReference type="NCBI Taxonomy" id="103827"/>
    <lineage>
        <taxon>Eukaryota</taxon>
        <taxon>Metazoa</taxon>
        <taxon>Ecdysozoa</taxon>
        <taxon>Nematoda</taxon>
        <taxon>Chromadorea</taxon>
        <taxon>Rhabditida</taxon>
        <taxon>Spirurina</taxon>
        <taxon>Spiruromorpha</taxon>
        <taxon>Thelazioidea</taxon>
        <taxon>Thelaziidae</taxon>
        <taxon>Thelazia</taxon>
    </lineage>
</organism>
<dbReference type="AlphaFoldDB" id="A0A0N5D4D6"/>
<name>A0A0N5D4D6_THECL</name>
<dbReference type="OrthoDB" id="10033037at2759"/>
<accession>A0A0N5D4D6</accession>
<dbReference type="WBParaSite" id="TCLT_0000782601-mRNA-1">
    <property type="protein sequence ID" value="TCLT_0000782601-mRNA-1"/>
    <property type="gene ID" value="TCLT_0000782601"/>
</dbReference>
<sequence>MGGCKKNPEIQSSVTENVKTKHGMCSTGAKFPSNTPLFRLANDSTARVAKALTRHFKQFKLGDNHCRLLQNHNEEELEKQLIY</sequence>
<evidence type="ECO:0000313" key="2">
    <source>
        <dbReference type="Proteomes" id="UP000276776"/>
    </source>
</evidence>
<gene>
    <name evidence="1" type="ORF">TCLT_LOCUS7815</name>
</gene>
<keyword evidence="2" id="KW-1185">Reference proteome</keyword>
<dbReference type="Proteomes" id="UP000276776">
    <property type="component" value="Unassembled WGS sequence"/>
</dbReference>
<reference evidence="1 2" key="2">
    <citation type="submission" date="2018-11" db="EMBL/GenBank/DDBJ databases">
        <authorList>
            <consortium name="Pathogen Informatics"/>
        </authorList>
    </citation>
    <scope>NUCLEOTIDE SEQUENCE [LARGE SCALE GENOMIC DNA]</scope>
</reference>